<evidence type="ECO:0000256" key="13">
    <source>
        <dbReference type="PIRSR" id="PIRSR602401-1"/>
    </source>
</evidence>
<evidence type="ECO:0000256" key="5">
    <source>
        <dbReference type="ARBA" id="ARBA00022617"/>
    </source>
</evidence>
<keyword evidence="11 14" id="KW-0503">Monooxygenase</keyword>
<dbReference type="AlphaFoldDB" id="A0A9D3TBM8"/>
<gene>
    <name evidence="15" type="ORF">MATL_G00026200</name>
</gene>
<evidence type="ECO:0000256" key="11">
    <source>
        <dbReference type="ARBA" id="ARBA00023033"/>
    </source>
</evidence>
<evidence type="ECO:0000256" key="4">
    <source>
        <dbReference type="ARBA" id="ARBA00010617"/>
    </source>
</evidence>
<keyword evidence="5 13" id="KW-0349">Heme</keyword>
<dbReference type="PANTHER" id="PTHR24300">
    <property type="entry name" value="CYTOCHROME P450 508A4-RELATED"/>
    <property type="match status" value="1"/>
</dbReference>
<dbReference type="InterPro" id="IPR017972">
    <property type="entry name" value="Cyt_P450_CS"/>
</dbReference>
<evidence type="ECO:0000256" key="9">
    <source>
        <dbReference type="ARBA" id="ARBA00023002"/>
    </source>
</evidence>
<dbReference type="Proteomes" id="UP001046870">
    <property type="component" value="Chromosome 2"/>
</dbReference>
<dbReference type="PROSITE" id="PS00086">
    <property type="entry name" value="CYTOCHROME_P450"/>
    <property type="match status" value="1"/>
</dbReference>
<evidence type="ECO:0000256" key="12">
    <source>
        <dbReference type="ARBA" id="ARBA00023136"/>
    </source>
</evidence>
<keyword evidence="16" id="KW-1185">Reference proteome</keyword>
<evidence type="ECO:0000256" key="7">
    <source>
        <dbReference type="ARBA" id="ARBA00022824"/>
    </source>
</evidence>
<evidence type="ECO:0000256" key="14">
    <source>
        <dbReference type="RuleBase" id="RU000461"/>
    </source>
</evidence>
<dbReference type="GO" id="GO:0006805">
    <property type="term" value="P:xenobiotic metabolic process"/>
    <property type="evidence" value="ECO:0007669"/>
    <property type="project" value="TreeGrafter"/>
</dbReference>
<dbReference type="Pfam" id="PF00067">
    <property type="entry name" value="p450"/>
    <property type="match status" value="1"/>
</dbReference>
<evidence type="ECO:0000256" key="3">
    <source>
        <dbReference type="ARBA" id="ARBA00004586"/>
    </source>
</evidence>
<protein>
    <recommendedName>
        <fullName evidence="17">Cytochrome P450</fullName>
    </recommendedName>
</protein>
<keyword evidence="12" id="KW-0472">Membrane</keyword>
<dbReference type="PANTHER" id="PTHR24300:SF177">
    <property type="entry name" value="CYTOCHROME P450 2J2"/>
    <property type="match status" value="1"/>
</dbReference>
<evidence type="ECO:0008006" key="17">
    <source>
        <dbReference type="Google" id="ProtNLM"/>
    </source>
</evidence>
<comment type="caution">
    <text evidence="15">The sequence shown here is derived from an EMBL/GenBank/DDBJ whole genome shotgun (WGS) entry which is preliminary data.</text>
</comment>
<dbReference type="CDD" id="cd11026">
    <property type="entry name" value="CYP2"/>
    <property type="match status" value="1"/>
</dbReference>
<evidence type="ECO:0000313" key="16">
    <source>
        <dbReference type="Proteomes" id="UP001046870"/>
    </source>
</evidence>
<dbReference type="InterPro" id="IPR002401">
    <property type="entry name" value="Cyt_P450_E_grp-I"/>
</dbReference>
<keyword evidence="7" id="KW-0256">Endoplasmic reticulum</keyword>
<dbReference type="InterPro" id="IPR036396">
    <property type="entry name" value="Cyt_P450_sf"/>
</dbReference>
<comment type="subcellular location">
    <subcellularLocation>
        <location evidence="3">Endoplasmic reticulum membrane</location>
    </subcellularLocation>
    <subcellularLocation>
        <location evidence="2">Microsome membrane</location>
    </subcellularLocation>
</comment>
<keyword evidence="8" id="KW-0492">Microsome</keyword>
<organism evidence="15 16">
    <name type="scientific">Megalops atlanticus</name>
    <name type="common">Tarpon</name>
    <name type="synonym">Clupea gigantea</name>
    <dbReference type="NCBI Taxonomy" id="7932"/>
    <lineage>
        <taxon>Eukaryota</taxon>
        <taxon>Metazoa</taxon>
        <taxon>Chordata</taxon>
        <taxon>Craniata</taxon>
        <taxon>Vertebrata</taxon>
        <taxon>Euteleostomi</taxon>
        <taxon>Actinopterygii</taxon>
        <taxon>Neopterygii</taxon>
        <taxon>Teleostei</taxon>
        <taxon>Elopiformes</taxon>
        <taxon>Megalopidae</taxon>
        <taxon>Megalops</taxon>
    </lineage>
</organism>
<reference evidence="15" key="1">
    <citation type="submission" date="2021-01" db="EMBL/GenBank/DDBJ databases">
        <authorList>
            <person name="Zahm M."/>
            <person name="Roques C."/>
            <person name="Cabau C."/>
            <person name="Klopp C."/>
            <person name="Donnadieu C."/>
            <person name="Jouanno E."/>
            <person name="Lampietro C."/>
            <person name="Louis A."/>
            <person name="Herpin A."/>
            <person name="Echchiki A."/>
            <person name="Berthelot C."/>
            <person name="Parey E."/>
            <person name="Roest-Crollius H."/>
            <person name="Braasch I."/>
            <person name="Postlethwait J."/>
            <person name="Bobe J."/>
            <person name="Montfort J."/>
            <person name="Bouchez O."/>
            <person name="Begum T."/>
            <person name="Mejri S."/>
            <person name="Adams A."/>
            <person name="Chen W.-J."/>
            <person name="Guiguen Y."/>
        </authorList>
    </citation>
    <scope>NUCLEOTIDE SEQUENCE</scope>
    <source>
        <strain evidence="15">YG-15Mar2019-1</strain>
        <tissue evidence="15">Brain</tissue>
    </source>
</reference>
<dbReference type="Gene3D" id="1.10.630.10">
    <property type="entry name" value="Cytochrome P450"/>
    <property type="match status" value="1"/>
</dbReference>
<dbReference type="GO" id="GO:0005506">
    <property type="term" value="F:iron ion binding"/>
    <property type="evidence" value="ECO:0007669"/>
    <property type="project" value="InterPro"/>
</dbReference>
<proteinExistence type="inferred from homology"/>
<dbReference type="PRINTS" id="PR01688">
    <property type="entry name" value="EP450ICYP2J"/>
</dbReference>
<dbReference type="OrthoDB" id="3934656at2759"/>
<dbReference type="GO" id="GO:0020037">
    <property type="term" value="F:heme binding"/>
    <property type="evidence" value="ECO:0007669"/>
    <property type="project" value="InterPro"/>
</dbReference>
<dbReference type="SUPFAM" id="SSF48264">
    <property type="entry name" value="Cytochrome P450"/>
    <property type="match status" value="1"/>
</dbReference>
<evidence type="ECO:0000256" key="8">
    <source>
        <dbReference type="ARBA" id="ARBA00022848"/>
    </source>
</evidence>
<dbReference type="PRINTS" id="PR00463">
    <property type="entry name" value="EP450I"/>
</dbReference>
<evidence type="ECO:0000256" key="6">
    <source>
        <dbReference type="ARBA" id="ARBA00022723"/>
    </source>
</evidence>
<dbReference type="PRINTS" id="PR00385">
    <property type="entry name" value="P450"/>
</dbReference>
<evidence type="ECO:0000313" key="15">
    <source>
        <dbReference type="EMBL" id="KAG7487687.1"/>
    </source>
</evidence>
<evidence type="ECO:0000256" key="2">
    <source>
        <dbReference type="ARBA" id="ARBA00004524"/>
    </source>
</evidence>
<dbReference type="InterPro" id="IPR050182">
    <property type="entry name" value="Cytochrome_P450_fam2"/>
</dbReference>
<dbReference type="InterPro" id="IPR008071">
    <property type="entry name" value="Cyt_P450_E_grp-I_CYP2J-like"/>
</dbReference>
<dbReference type="GO" id="GO:0006082">
    <property type="term" value="P:organic acid metabolic process"/>
    <property type="evidence" value="ECO:0007669"/>
    <property type="project" value="TreeGrafter"/>
</dbReference>
<dbReference type="GO" id="GO:0005789">
    <property type="term" value="C:endoplasmic reticulum membrane"/>
    <property type="evidence" value="ECO:0007669"/>
    <property type="project" value="UniProtKB-SubCell"/>
</dbReference>
<comment type="cofactor">
    <cofactor evidence="1 13">
        <name>heme</name>
        <dbReference type="ChEBI" id="CHEBI:30413"/>
    </cofactor>
</comment>
<name>A0A9D3TBM8_MEGAT</name>
<dbReference type="FunFam" id="1.10.630.10:FF:000004">
    <property type="entry name" value="cytochrome P450 2D15 isoform X1"/>
    <property type="match status" value="1"/>
</dbReference>
<evidence type="ECO:0000256" key="1">
    <source>
        <dbReference type="ARBA" id="ARBA00001971"/>
    </source>
</evidence>
<dbReference type="GO" id="GO:0016712">
    <property type="term" value="F:oxidoreductase activity, acting on paired donors, with incorporation or reduction of molecular oxygen, reduced flavin or flavoprotein as one donor, and incorporation of one atom of oxygen"/>
    <property type="evidence" value="ECO:0007669"/>
    <property type="project" value="InterPro"/>
</dbReference>
<keyword evidence="9 14" id="KW-0560">Oxidoreductase</keyword>
<feature type="binding site" description="axial binding residue" evidence="13">
    <location>
        <position position="448"/>
    </location>
    <ligand>
        <name>heme</name>
        <dbReference type="ChEBI" id="CHEBI:30413"/>
    </ligand>
    <ligandPart>
        <name>Fe</name>
        <dbReference type="ChEBI" id="CHEBI:18248"/>
    </ligandPart>
</feature>
<dbReference type="EMBL" id="JAFDVH010000002">
    <property type="protein sequence ID" value="KAG7487687.1"/>
    <property type="molecule type" value="Genomic_DNA"/>
</dbReference>
<accession>A0A9D3TBM8</accession>
<keyword evidence="10 13" id="KW-0408">Iron</keyword>
<keyword evidence="6 13" id="KW-0479">Metal-binding</keyword>
<comment type="similarity">
    <text evidence="4 14">Belongs to the cytochrome P450 family.</text>
</comment>
<sequence>MLLYSLLEGLDIQGLLLFLLAFLLITDFVKYRNPPNFPPGPWALPFVGNVFHIDKKQPHIYLTKLANVYGNVFSLRLGREKTVLVTGYKMVKEALVTQAENFVDRPPSPLAERIYSGDGKSLNGIFLSNGYRWKKQRRFALTSLRNFGLGKKSLESVICEESRFLQEEIEREKGRPFDPHLLLNNVVSNIICAMVFGHRFDYSDHNFKILLKLLSDAIQLEGSIWGQLYEAFPTVMKYLPGPHNDIFRHYKELSAFVREELEKHKEDWDPSAPRDYIDAFLTEIQNNKGDPAAGFEEANLILCSLDLFLAGTETTSTTLRWALLYMMKYPDIKEKVQAEIDRVIGQSRQPTMADRANMPYTDAVLHEIQRMGNIVPLNGPRMASKDTTLGGYFLPKGTSVLTILTSVMFDNTEWQTPDTFNPGHFLDSDGKFVRRGAFLPFSAGKRVCLGEQLARMELFLFFVFLFQKFTFSLPEGEELNLEGQAGATLTPLPFQISVTPR</sequence>
<evidence type="ECO:0000256" key="10">
    <source>
        <dbReference type="ARBA" id="ARBA00023004"/>
    </source>
</evidence>
<dbReference type="InterPro" id="IPR001128">
    <property type="entry name" value="Cyt_P450"/>
</dbReference>